<evidence type="ECO:0000313" key="3">
    <source>
        <dbReference type="Proteomes" id="UP000256899"/>
    </source>
</evidence>
<dbReference type="AlphaFoldDB" id="A0A3E0U1X2"/>
<keyword evidence="2" id="KW-0808">Transferase</keyword>
<comment type="caution">
    <text evidence="2">The sequence shown here is derived from an EMBL/GenBank/DDBJ whole genome shotgun (WGS) entry which is preliminary data.</text>
</comment>
<protein>
    <submittedName>
        <fullName evidence="2">Glycosyltransferase</fullName>
    </submittedName>
</protein>
<dbReference type="RefSeq" id="WP_116014414.1">
    <property type="nucleotide sequence ID" value="NZ_QUOT01000001.1"/>
</dbReference>
<dbReference type="CDD" id="cd00761">
    <property type="entry name" value="Glyco_tranf_GTA_type"/>
    <property type="match status" value="1"/>
</dbReference>
<dbReference type="InterPro" id="IPR001173">
    <property type="entry name" value="Glyco_trans_2-like"/>
</dbReference>
<accession>A0A3E0U1X2</accession>
<dbReference type="Pfam" id="PF00535">
    <property type="entry name" value="Glycos_transf_2"/>
    <property type="match status" value="1"/>
</dbReference>
<evidence type="ECO:0000313" key="2">
    <source>
        <dbReference type="EMBL" id="REL30215.1"/>
    </source>
</evidence>
<evidence type="ECO:0000259" key="1">
    <source>
        <dbReference type="Pfam" id="PF00535"/>
    </source>
</evidence>
<keyword evidence="3" id="KW-1185">Reference proteome</keyword>
<dbReference type="InterPro" id="IPR050834">
    <property type="entry name" value="Glycosyltransf_2"/>
</dbReference>
<gene>
    <name evidence="2" type="ORF">DXX94_05565</name>
</gene>
<dbReference type="PANTHER" id="PTHR43685:SF2">
    <property type="entry name" value="GLYCOSYLTRANSFERASE 2-LIKE DOMAIN-CONTAINING PROTEIN"/>
    <property type="match status" value="1"/>
</dbReference>
<dbReference type="Gene3D" id="3.90.550.10">
    <property type="entry name" value="Spore Coat Polysaccharide Biosynthesis Protein SpsA, Chain A"/>
    <property type="match status" value="1"/>
</dbReference>
<feature type="domain" description="Glycosyltransferase 2-like" evidence="1">
    <location>
        <begin position="7"/>
        <end position="108"/>
    </location>
</feature>
<dbReference type="GO" id="GO:0016740">
    <property type="term" value="F:transferase activity"/>
    <property type="evidence" value="ECO:0007669"/>
    <property type="project" value="UniProtKB-KW"/>
</dbReference>
<proteinExistence type="predicted"/>
<dbReference type="EMBL" id="QUOT01000001">
    <property type="protein sequence ID" value="REL30215.1"/>
    <property type="molecule type" value="Genomic_DNA"/>
</dbReference>
<reference evidence="3" key="1">
    <citation type="submission" date="2018-08" db="EMBL/GenBank/DDBJ databases">
        <title>Thalassotalea euphylliae genome.</title>
        <authorList>
            <person name="Summers S."/>
            <person name="Rice S.A."/>
            <person name="Freckelton M.L."/>
            <person name="Nedved B.T."/>
            <person name="Hadfield M.G."/>
        </authorList>
    </citation>
    <scope>NUCLEOTIDE SEQUENCE [LARGE SCALE GENOMIC DNA]</scope>
    <source>
        <strain evidence="3">H3</strain>
    </source>
</reference>
<dbReference type="Proteomes" id="UP000256899">
    <property type="component" value="Unassembled WGS sequence"/>
</dbReference>
<sequence length="298" mass="34094">MQSCEVSIITPHFNRSDVVKNSILSVVNQTFENWELIVVDDFSDDVDQLELFISELGDPRIQLIKHTENLNGAQARNSGLSIAKGKYVAFLDSDDLWAPTKLETQLAKPLADNEIRYCKLRCYNSLTPDNIVFLPERGMRGGERLSSYLFSHNGIVQTSGLILPLAFAKQIMFNPKLRRHQDYDFLLRAESLGGQFVFSEKALVDYIWIGTETIAKKSISVQRSLDWLQEYKVYFETKDINGFLNKEVVATAIRTGKLPKLLGYGLRNLSFRENIKLYSNITKKFLSLSTNKLRRLIK</sequence>
<dbReference type="PANTHER" id="PTHR43685">
    <property type="entry name" value="GLYCOSYLTRANSFERASE"/>
    <property type="match status" value="1"/>
</dbReference>
<organism evidence="2 3">
    <name type="scientific">Thalassotalea euphylliae</name>
    <dbReference type="NCBI Taxonomy" id="1655234"/>
    <lineage>
        <taxon>Bacteria</taxon>
        <taxon>Pseudomonadati</taxon>
        <taxon>Pseudomonadota</taxon>
        <taxon>Gammaproteobacteria</taxon>
        <taxon>Alteromonadales</taxon>
        <taxon>Colwelliaceae</taxon>
        <taxon>Thalassotalea</taxon>
    </lineage>
</organism>
<dbReference type="InterPro" id="IPR029044">
    <property type="entry name" value="Nucleotide-diphossugar_trans"/>
</dbReference>
<name>A0A3E0U1X2_9GAMM</name>
<dbReference type="SUPFAM" id="SSF53448">
    <property type="entry name" value="Nucleotide-diphospho-sugar transferases"/>
    <property type="match status" value="1"/>
</dbReference>